<keyword evidence="1" id="KW-1133">Transmembrane helix</keyword>
<keyword evidence="1" id="KW-0812">Transmembrane</keyword>
<gene>
    <name evidence="2" type="ORF">OEZ71_14020</name>
</gene>
<keyword evidence="1" id="KW-0472">Membrane</keyword>
<sequence>MVIGAVIAGTIAGIAAAIVAVMGFGLPVWAGILIWSGFGSLVTLLPLIALALLPEDDVPDEALATA</sequence>
<evidence type="ECO:0000313" key="2">
    <source>
        <dbReference type="EMBL" id="MCV2873412.1"/>
    </source>
</evidence>
<comment type="caution">
    <text evidence="2">The sequence shown here is derived from an EMBL/GenBank/DDBJ whole genome shotgun (WGS) entry which is preliminary data.</text>
</comment>
<dbReference type="RefSeq" id="WP_263740619.1">
    <property type="nucleotide sequence ID" value="NZ_JAOWKZ010000003.1"/>
</dbReference>
<feature type="transmembrane region" description="Helical" evidence="1">
    <location>
        <begin position="6"/>
        <end position="26"/>
    </location>
</feature>
<reference evidence="2 3" key="1">
    <citation type="submission" date="2022-10" db="EMBL/GenBank/DDBJ databases">
        <title>Defluviimonas sp. nov., isolated from ocean surface sediments.</title>
        <authorList>
            <person name="He W."/>
            <person name="Wang L."/>
            <person name="Zhang D.-F."/>
        </authorList>
    </citation>
    <scope>NUCLEOTIDE SEQUENCE [LARGE SCALE GENOMIC DNA]</scope>
    <source>
        <strain evidence="2 3">WL0050</strain>
    </source>
</reference>
<name>A0ABT2ZQU2_9RHOB</name>
<organism evidence="2 3">
    <name type="scientific">Albidovulum litorale</name>
    <dbReference type="NCBI Taxonomy" id="2984134"/>
    <lineage>
        <taxon>Bacteria</taxon>
        <taxon>Pseudomonadati</taxon>
        <taxon>Pseudomonadota</taxon>
        <taxon>Alphaproteobacteria</taxon>
        <taxon>Rhodobacterales</taxon>
        <taxon>Paracoccaceae</taxon>
        <taxon>Albidovulum</taxon>
    </lineage>
</organism>
<evidence type="ECO:0000313" key="3">
    <source>
        <dbReference type="Proteomes" id="UP001652564"/>
    </source>
</evidence>
<dbReference type="EMBL" id="JAOWKZ010000003">
    <property type="protein sequence ID" value="MCV2873412.1"/>
    <property type="molecule type" value="Genomic_DNA"/>
</dbReference>
<accession>A0ABT2ZQU2</accession>
<keyword evidence="3" id="KW-1185">Reference proteome</keyword>
<dbReference type="Proteomes" id="UP001652564">
    <property type="component" value="Unassembled WGS sequence"/>
</dbReference>
<protein>
    <submittedName>
        <fullName evidence="2">Uncharacterized protein</fullName>
    </submittedName>
</protein>
<feature type="transmembrane region" description="Helical" evidence="1">
    <location>
        <begin position="33"/>
        <end position="53"/>
    </location>
</feature>
<evidence type="ECO:0000256" key="1">
    <source>
        <dbReference type="SAM" id="Phobius"/>
    </source>
</evidence>
<proteinExistence type="predicted"/>